<feature type="compositionally biased region" description="Pro residues" evidence="4">
    <location>
        <begin position="1270"/>
        <end position="1279"/>
    </location>
</feature>
<keyword evidence="1" id="KW-0677">Repeat</keyword>
<gene>
    <name evidence="6" type="ORF">HCG48_23415</name>
</gene>
<feature type="repeat" description="TPR" evidence="3">
    <location>
        <begin position="369"/>
        <end position="402"/>
    </location>
</feature>
<feature type="repeat" description="TPR" evidence="3">
    <location>
        <begin position="165"/>
        <end position="198"/>
    </location>
</feature>
<name>A0A6H1U2W9_9CYAN</name>
<dbReference type="PANTHER" id="PTHR44858:SF1">
    <property type="entry name" value="UDP-N-ACETYLGLUCOSAMINE--PEPTIDE N-ACETYLGLUCOSAMINYLTRANSFERASE SPINDLY-RELATED"/>
    <property type="match status" value="1"/>
</dbReference>
<dbReference type="EMBL" id="CP051167">
    <property type="protein sequence ID" value="QIZ73184.1"/>
    <property type="molecule type" value="Genomic_DNA"/>
</dbReference>
<feature type="repeat" description="TPR" evidence="3">
    <location>
        <begin position="437"/>
        <end position="470"/>
    </location>
</feature>
<dbReference type="InterPro" id="IPR011990">
    <property type="entry name" value="TPR-like_helical_dom_sf"/>
</dbReference>
<feature type="repeat" description="TPR" evidence="3">
    <location>
        <begin position="539"/>
        <end position="572"/>
    </location>
</feature>
<evidence type="ECO:0000256" key="2">
    <source>
        <dbReference type="ARBA" id="ARBA00022803"/>
    </source>
</evidence>
<feature type="region of interest" description="Disordered" evidence="4">
    <location>
        <begin position="129"/>
        <end position="163"/>
    </location>
</feature>
<accession>A0A6H1U2W9</accession>
<feature type="compositionally biased region" description="Pro residues" evidence="4">
    <location>
        <begin position="905"/>
        <end position="914"/>
    </location>
</feature>
<dbReference type="SMART" id="SM00028">
    <property type="entry name" value="TPR"/>
    <property type="match status" value="13"/>
</dbReference>
<keyword evidence="2 3" id="KW-0802">TPR repeat</keyword>
<dbReference type="InterPro" id="IPR024983">
    <property type="entry name" value="CHAT_dom"/>
</dbReference>
<dbReference type="PROSITE" id="PS50005">
    <property type="entry name" value="TPR"/>
    <property type="match status" value="13"/>
</dbReference>
<protein>
    <submittedName>
        <fullName evidence="6">Tetratricopeptide repeat protein</fullName>
    </submittedName>
</protein>
<proteinExistence type="predicted"/>
<feature type="compositionally biased region" description="Pro residues" evidence="4">
    <location>
        <begin position="964"/>
        <end position="973"/>
    </location>
</feature>
<feature type="region of interest" description="Disordered" evidence="4">
    <location>
        <begin position="826"/>
        <end position="1335"/>
    </location>
</feature>
<dbReference type="KEGG" id="oxy:HCG48_23415"/>
<keyword evidence="7" id="KW-1185">Reference proteome</keyword>
<dbReference type="Pfam" id="PF12770">
    <property type="entry name" value="CHAT"/>
    <property type="match status" value="1"/>
</dbReference>
<feature type="repeat" description="TPR" evidence="3">
    <location>
        <begin position="301"/>
        <end position="334"/>
    </location>
</feature>
<dbReference type="RefSeq" id="WP_168571330.1">
    <property type="nucleotide sequence ID" value="NZ_CP051167.1"/>
</dbReference>
<feature type="repeat" description="TPR" evidence="3">
    <location>
        <begin position="505"/>
        <end position="538"/>
    </location>
</feature>
<evidence type="ECO:0000259" key="5">
    <source>
        <dbReference type="Pfam" id="PF12770"/>
    </source>
</evidence>
<dbReference type="InterPro" id="IPR050498">
    <property type="entry name" value="Ycf3"/>
</dbReference>
<evidence type="ECO:0000313" key="6">
    <source>
        <dbReference type="EMBL" id="QIZ73184.1"/>
    </source>
</evidence>
<dbReference type="GO" id="GO:0046813">
    <property type="term" value="P:receptor-mediated virion attachment to host cell"/>
    <property type="evidence" value="ECO:0007669"/>
    <property type="project" value="TreeGrafter"/>
</dbReference>
<dbReference type="PROSITE" id="PS50293">
    <property type="entry name" value="TPR_REGION"/>
    <property type="match status" value="11"/>
</dbReference>
<evidence type="ECO:0000313" key="7">
    <source>
        <dbReference type="Proteomes" id="UP000500857"/>
    </source>
</evidence>
<feature type="repeat" description="TPR" evidence="3">
    <location>
        <begin position="471"/>
        <end position="504"/>
    </location>
</feature>
<evidence type="ECO:0000256" key="3">
    <source>
        <dbReference type="PROSITE-ProRule" id="PRU00339"/>
    </source>
</evidence>
<sequence length="1749" mass="191092">MLHRLWRWLTGLYRRLRQWWHKPTPTPPPSPPRPSFSATELESTFLHLLDWMEQGASRGQMKGFLIAKGIAPSQWTTWLEGFANRLSDNPTQHQELARRMVQFGELYGEEWGALAAKIGREVLAQVSEPGEKVAEPGEKVAEPGEKVAEPEEKVSEAGEKEKDEAQVWFERGKEQFNLGQYEEAIASCNEAIRLRPDYPEAYYNRGGMQHILGQYEEAIASFNEAIRLRPDYPEAYALRGAAQDNLGQYEEAIASCNEAIRLRPDYPEAYALRGAAQDNLGQYEEAIASYNEAIRLRPDFPEAYNDRGAAQRNLGQYEEAIASYNEAIRLRPDYPEAYNNRGIAQRNLGQYEEAIASYNEAIRLRPDYPEAYNNRGIAQRNLGQYEEAIASYNEAIRLRPDFPEAYNNRGAAQRNLGQYEEAIASYNEAIRLRPDYPEAYNNRGAAQDNLGQYEEAIASYNEAIRLRPDFPEAYNNRGAAQRNLGQYEEAIASYNEAIRLRRDYPEAYFNRGNAQGNLGQYEEAIASYNEAIRLRPDYPEAYNNRGAAQDNLGQYEEAIASYNEAIRLRPDYPEAYNNRGAAQDNLGQYEEAIASYDAALILKRDKWEAWAMRGQAANQVDRRNSPYLPSDLALLNPDLNQRGFEGALLTYREGLKYCQKDTHPEGWGTLHFAIGNLYDLRSRRKATNRDPDRRTAFEHYNLALETLTETAYPERHLEVLRPLIRLLLSFDEIEQAQELQRRGTDLVRRLVDCCPSPGKQRQLALQFADFKQLTVDLCVRRGEVGRAFAVAEAGKNACLSWLFYGRADAVTELDWSQMRQLLGGEIPPTPLNKGGLEGVNLNSPLGENPPAPPFPRGAGGGYTPLGTAEVSDQVAPSFPRGAGEIPPTPLNKGGLEGVNLNSPPGENPPAPPFPRGAGGGYTPLGTAEVSDQVAPSFPRGAGEIPPTPLNKGGLEGVNLNSPPGENPPAPPFPRGAGGGSTPLGTAEVSDQVAPSFPRGAGEIPPTPLNKGGLERGNLNSPLGENPPAPPFPRGAGGGSTPLGTAEVSDQVAPSFPRGAGEIPPTPLNKGGLEGVNLNSPLGENPPAPPFPRGAGEIPPTPLNKGGLEGVNLNSPLGENPPAPPFPRGAGGGSTPLGTAEVSDQVAPSFPRGAGEIPPTPLNKGGLEGVNLNSPLGENPPAPPFPRGAGGGSTPLGTAEVSDQVAPPFPRGAGEIPPTPLNKGGLEGVNLNSPLGENPPAPPFPRGAGEIPPTPLNKGGLEGVNLNSPPGENPPAPPFPRGAGGGSTPLGTAEVSDQVAPSFPRGAGEIPPTPLNKGGLEGVNLNSPLGENPPAPPFPRGAGGGYTAAVYWHWSPYALTTFILKPDRPEPTVLNHNRFQDRSEYTGNLRELEDWMQEWNRTYHRNPKDKKDKTTTQSDSWRKGLKAQLDRLAAIVQIDAILDELEDCREYQHLILIPHKDLHRLPLHGLFVNSDRFPRTCTLTYLPSAAFVRPEAPTPSDASRFDALLSVENPPSLTKTADGSHKTLAPLPAAEVESEIVARLFGRNTRLAGTDATAAALKAALQQPHSAFHFSGHGYYEFSHPIASALCLQGEDRLSVEDILSLDLSAYRLVYLSACETAVSGDETITSEYVGLTGAFARSRVAYIVSTLWSVESLGSTLFSLYFYQELERGHPEPVAFANAQQWLKTVTRDRLGDWYRQQIERFENDPSFPRSLLRNFKSWSSSIATMEETPFADPYYWSAFILCGR</sequence>
<dbReference type="InterPro" id="IPR019734">
    <property type="entry name" value="TPR_rpt"/>
</dbReference>
<dbReference type="Pfam" id="PF13432">
    <property type="entry name" value="TPR_16"/>
    <property type="match status" value="1"/>
</dbReference>
<dbReference type="Pfam" id="PF13414">
    <property type="entry name" value="TPR_11"/>
    <property type="match status" value="5"/>
</dbReference>
<reference evidence="6 7" key="1">
    <citation type="submission" date="2020-04" db="EMBL/GenBank/DDBJ databases">
        <authorList>
            <person name="Basu S."/>
            <person name="Maruthanayagam V."/>
            <person name="Chakraborty S."/>
            <person name="Pramanik A."/>
            <person name="Mukherjee J."/>
            <person name="Brink B."/>
        </authorList>
    </citation>
    <scope>NUCLEOTIDE SEQUENCE [LARGE SCALE GENOMIC DNA]</scope>
    <source>
        <strain evidence="6 7">AP17</strain>
    </source>
</reference>
<organism evidence="6 7">
    <name type="scientific">Oxynema aestuarii AP17</name>
    <dbReference type="NCBI Taxonomy" id="2064643"/>
    <lineage>
        <taxon>Bacteria</taxon>
        <taxon>Bacillati</taxon>
        <taxon>Cyanobacteriota</taxon>
        <taxon>Cyanophyceae</taxon>
        <taxon>Oscillatoriophycideae</taxon>
        <taxon>Oscillatoriales</taxon>
        <taxon>Oscillatoriaceae</taxon>
        <taxon>Oxynema</taxon>
        <taxon>Oxynema aestuarii</taxon>
    </lineage>
</organism>
<feature type="repeat" description="TPR" evidence="3">
    <location>
        <begin position="403"/>
        <end position="436"/>
    </location>
</feature>
<dbReference type="Pfam" id="PF00515">
    <property type="entry name" value="TPR_1"/>
    <property type="match status" value="1"/>
</dbReference>
<feature type="repeat" description="TPR" evidence="3">
    <location>
        <begin position="199"/>
        <end position="232"/>
    </location>
</feature>
<evidence type="ECO:0000256" key="4">
    <source>
        <dbReference type="SAM" id="MobiDB-lite"/>
    </source>
</evidence>
<evidence type="ECO:0000256" key="1">
    <source>
        <dbReference type="ARBA" id="ARBA00022737"/>
    </source>
</evidence>
<dbReference type="Gene3D" id="1.25.40.10">
    <property type="entry name" value="Tetratricopeptide repeat domain"/>
    <property type="match status" value="6"/>
</dbReference>
<feature type="repeat" description="TPR" evidence="3">
    <location>
        <begin position="233"/>
        <end position="266"/>
    </location>
</feature>
<dbReference type="PANTHER" id="PTHR44858">
    <property type="entry name" value="TETRATRICOPEPTIDE REPEAT PROTEIN 6"/>
    <property type="match status" value="1"/>
</dbReference>
<feature type="domain" description="CHAT" evidence="5">
    <location>
        <begin position="1444"/>
        <end position="1748"/>
    </location>
</feature>
<dbReference type="GO" id="GO:0009279">
    <property type="term" value="C:cell outer membrane"/>
    <property type="evidence" value="ECO:0007669"/>
    <property type="project" value="TreeGrafter"/>
</dbReference>
<dbReference type="SUPFAM" id="SSF48452">
    <property type="entry name" value="TPR-like"/>
    <property type="match status" value="2"/>
</dbReference>
<feature type="repeat" description="TPR" evidence="3">
    <location>
        <begin position="573"/>
        <end position="606"/>
    </location>
</feature>
<feature type="repeat" description="TPR" evidence="3">
    <location>
        <begin position="335"/>
        <end position="368"/>
    </location>
</feature>
<dbReference type="Proteomes" id="UP000500857">
    <property type="component" value="Chromosome"/>
</dbReference>
<feature type="repeat" description="TPR" evidence="3">
    <location>
        <begin position="267"/>
        <end position="300"/>
    </location>
</feature>